<dbReference type="GeneID" id="3703474"/>
<accession>Q3ILU0</accession>
<feature type="transmembrane region" description="Helical" evidence="1">
    <location>
        <begin position="12"/>
        <end position="32"/>
    </location>
</feature>
<organism evidence="3 4">
    <name type="scientific">Natronomonas pharaonis (strain ATCC 35678 / DSM 2160 / CIP 103997 / JCM 8858 / NBRC 14720 / NCIMB 2260 / Gabara)</name>
    <name type="common">Halobacterium pharaonis</name>
    <dbReference type="NCBI Taxonomy" id="348780"/>
    <lineage>
        <taxon>Archaea</taxon>
        <taxon>Methanobacteriati</taxon>
        <taxon>Methanobacteriota</taxon>
        <taxon>Stenosarchaea group</taxon>
        <taxon>Halobacteria</taxon>
        <taxon>Halobacteriales</taxon>
        <taxon>Natronomonadaceae</taxon>
        <taxon>Natronomonas</taxon>
    </lineage>
</organism>
<name>Q3ILU0_NATPD</name>
<dbReference type="RefSeq" id="WP_011323364.1">
    <property type="nucleotide sequence ID" value="NC_007426.1"/>
</dbReference>
<keyword evidence="4" id="KW-1185">Reference proteome</keyword>
<dbReference type="KEGG" id="nph:NP_3304A"/>
<evidence type="ECO:0000313" key="3">
    <source>
        <dbReference type="EMBL" id="CAI50930.1"/>
    </source>
</evidence>
<keyword evidence="1" id="KW-0472">Membrane</keyword>
<gene>
    <name evidence="2" type="ordered locus">NP_3304A</name>
    <name evidence="3" type="ordered locus">NP_7028A</name>
</gene>
<keyword evidence="1" id="KW-1133">Transmembrane helix</keyword>
<sequence length="76" mass="7965">MFGAFIRAVLSAGAAVLIAAILSFILGFFLPFLGPEDELLYRSFAAVAEHNLLVMMLAVCAALVARAVVEARPGGL</sequence>
<dbReference type="Proteomes" id="UP000002698">
    <property type="component" value="Chromosome"/>
</dbReference>
<dbReference type="Proteomes" id="UP000002698">
    <property type="component" value="Plasmid PL23"/>
</dbReference>
<protein>
    <recommendedName>
        <fullName evidence="5">ABC transporter permease</fullName>
    </recommendedName>
</protein>
<evidence type="ECO:0000313" key="2">
    <source>
        <dbReference type="EMBL" id="CAI49743.1"/>
    </source>
</evidence>
<feature type="transmembrane region" description="Helical" evidence="1">
    <location>
        <begin position="52"/>
        <end position="69"/>
    </location>
</feature>
<evidence type="ECO:0000313" key="4">
    <source>
        <dbReference type="Proteomes" id="UP000002698"/>
    </source>
</evidence>
<proteinExistence type="predicted"/>
<dbReference type="EMBL" id="CR936257">
    <property type="protein sequence ID" value="CAI49743.1"/>
    <property type="molecule type" value="Genomic_DNA"/>
</dbReference>
<dbReference type="EnsemblBacteria" id="CAI50930">
    <property type="protein sequence ID" value="CAI50930"/>
    <property type="gene ID" value="NP_7028A"/>
</dbReference>
<evidence type="ECO:0008006" key="5">
    <source>
        <dbReference type="Google" id="ProtNLM"/>
    </source>
</evidence>
<geneLocation type="plasmid" evidence="3 4">
    <name>PL23</name>
</geneLocation>
<dbReference type="AlphaFoldDB" id="Q3ILU0"/>
<dbReference type="EMBL" id="CR936259">
    <property type="protein sequence ID" value="CAI50930.1"/>
    <property type="molecule type" value="Genomic_DNA"/>
</dbReference>
<dbReference type="HOGENOM" id="CLU_2646032_0_0_2"/>
<evidence type="ECO:0000256" key="1">
    <source>
        <dbReference type="SAM" id="Phobius"/>
    </source>
</evidence>
<dbReference type="KEGG" id="nph:NP_7028A"/>
<dbReference type="EnsemblBacteria" id="CAI49743">
    <property type="protein sequence ID" value="CAI49743"/>
    <property type="gene ID" value="NP_3304A"/>
</dbReference>
<reference evidence="3 4" key="1">
    <citation type="journal article" date="2005" name="Genome Res.">
        <title>Living with two extremes: conclusions from the genome sequence of Natronomonas pharaonis.</title>
        <authorList>
            <person name="Falb M."/>
            <person name="Pfeiffer F."/>
            <person name="Palm P."/>
            <person name="Rodewald K."/>
            <person name="Hickmann V."/>
            <person name="Tittor J."/>
            <person name="Oesterhelt D."/>
        </authorList>
    </citation>
    <scope>NUCLEOTIDE SEQUENCE [LARGE SCALE GENOMIC DNA]</scope>
    <source>
        <strain evidence="4">ATCC 35678 / DSM 2160 / CIP 103997 / JCM 8858 / NBRC 14720 / NCIMB 2260 / Gabara</strain>
        <strain evidence="3">Gabara</strain>
        <plasmid evidence="3">PL23</plasmid>
    </source>
</reference>
<keyword evidence="3" id="KW-0614">Plasmid</keyword>
<keyword evidence="1" id="KW-0812">Transmembrane</keyword>
<dbReference type="STRING" id="348780.NP_3304A"/>